<evidence type="ECO:0000313" key="2">
    <source>
        <dbReference type="EMBL" id="OAA70481.1"/>
    </source>
</evidence>
<feature type="compositionally biased region" description="Polar residues" evidence="1">
    <location>
        <begin position="1"/>
        <end position="21"/>
    </location>
</feature>
<feature type="compositionally biased region" description="Polar residues" evidence="1">
    <location>
        <begin position="522"/>
        <end position="540"/>
    </location>
</feature>
<accession>A0A168BS87</accession>
<sequence length="574" mass="59213">MASETTQPVQQSESGPASQELPTEAYPVSDNRDPAPLVPPPPPPPAGGGGGGMPTVDDPFNFPTDEALPAYSAYASDAVAAAPPPTFADGAGPSSSGSSSAAAGAPPSYHPSGNARPDVMISTSSTTNTSFSFSMGGRAKPSRNSKLGPPPKTGLAASTMKPVAIPQVVPDASSPFVGAYPPCLLARGITEATWRSFLDTVSAFLTATVGDRAVSHAGDMARHLTADTTDLGKNLAGQSKRLGKDLARHARRGNILGVAATLVGGAISLPMTAAFGTVGTVTRLPGAMVGAVAKRPRTPAERVNAYTVVANGEWLNRRGLHAQLVDTAGLAHVLDVPPGQLLAVARGGKEGSAEGMLRALDAHVEPLKVEAGATLGLSEKTLWLVLVEVDPAAVAAEQEKARRGDADRDFNQANDSVSERIRQAQGSVDERIKQANDGFDQKLKQANDRFDQKFKQVNDGFKQKFSQANHDFGRRSVQGGGASSQSDSAYSQHSNASSQRKGVFGLHYNSFSHSNTTATYNNASGQAFGQGSGNDNNSLGKDNDGSGKANDGSSKDINSSSKGNDSPGKGKGSC</sequence>
<dbReference type="GeneID" id="30018747"/>
<feature type="region of interest" description="Disordered" evidence="1">
    <location>
        <begin position="85"/>
        <end position="155"/>
    </location>
</feature>
<reference evidence="2 3" key="1">
    <citation type="journal article" date="2016" name="Genome Biol. Evol.">
        <title>Divergent and convergent evolution of fungal pathogenicity.</title>
        <authorList>
            <person name="Shang Y."/>
            <person name="Xiao G."/>
            <person name="Zheng P."/>
            <person name="Cen K."/>
            <person name="Zhan S."/>
            <person name="Wang C."/>
        </authorList>
    </citation>
    <scope>NUCLEOTIDE SEQUENCE [LARGE SCALE GENOMIC DNA]</scope>
    <source>
        <strain evidence="2 3">ARSEF 2679</strain>
    </source>
</reference>
<evidence type="ECO:0000313" key="3">
    <source>
        <dbReference type="Proteomes" id="UP000076744"/>
    </source>
</evidence>
<gene>
    <name evidence="2" type="ORF">ISF_02455</name>
</gene>
<keyword evidence="3" id="KW-1185">Reference proteome</keyword>
<comment type="caution">
    <text evidence="2">The sequence shown here is derived from an EMBL/GenBank/DDBJ whole genome shotgun (WGS) entry which is preliminary data.</text>
</comment>
<feature type="region of interest" description="Disordered" evidence="1">
    <location>
        <begin position="398"/>
        <end position="418"/>
    </location>
</feature>
<feature type="region of interest" description="Disordered" evidence="1">
    <location>
        <begin position="472"/>
        <end position="498"/>
    </location>
</feature>
<feature type="compositionally biased region" description="Polar residues" evidence="1">
    <location>
        <begin position="551"/>
        <end position="564"/>
    </location>
</feature>
<feature type="region of interest" description="Disordered" evidence="1">
    <location>
        <begin position="1"/>
        <end position="66"/>
    </location>
</feature>
<feature type="region of interest" description="Disordered" evidence="1">
    <location>
        <begin position="522"/>
        <end position="574"/>
    </location>
</feature>
<dbReference type="OrthoDB" id="37659at2759"/>
<feature type="compositionally biased region" description="Low complexity" evidence="1">
    <location>
        <begin position="90"/>
        <end position="113"/>
    </location>
</feature>
<feature type="compositionally biased region" description="Pro residues" evidence="1">
    <location>
        <begin position="36"/>
        <end position="46"/>
    </location>
</feature>
<dbReference type="STRING" id="1081104.A0A168BS87"/>
<evidence type="ECO:0000256" key="1">
    <source>
        <dbReference type="SAM" id="MobiDB-lite"/>
    </source>
</evidence>
<feature type="compositionally biased region" description="Low complexity" evidence="1">
    <location>
        <begin position="483"/>
        <end position="494"/>
    </location>
</feature>
<name>A0A168BS87_CORFA</name>
<dbReference type="EMBL" id="AZHB01000004">
    <property type="protein sequence ID" value="OAA70481.1"/>
    <property type="molecule type" value="Genomic_DNA"/>
</dbReference>
<protein>
    <submittedName>
        <fullName evidence="2">Uncharacterized protein</fullName>
    </submittedName>
</protein>
<organism evidence="2 3">
    <name type="scientific">Cordyceps fumosorosea (strain ARSEF 2679)</name>
    <name type="common">Isaria fumosorosea</name>
    <dbReference type="NCBI Taxonomy" id="1081104"/>
    <lineage>
        <taxon>Eukaryota</taxon>
        <taxon>Fungi</taxon>
        <taxon>Dikarya</taxon>
        <taxon>Ascomycota</taxon>
        <taxon>Pezizomycotina</taxon>
        <taxon>Sordariomycetes</taxon>
        <taxon>Hypocreomycetidae</taxon>
        <taxon>Hypocreales</taxon>
        <taxon>Cordycipitaceae</taxon>
        <taxon>Cordyceps</taxon>
    </lineage>
</organism>
<proteinExistence type="predicted"/>
<feature type="compositionally biased region" description="Basic and acidic residues" evidence="1">
    <location>
        <begin position="398"/>
        <end position="410"/>
    </location>
</feature>
<dbReference type="RefSeq" id="XP_018706768.1">
    <property type="nucleotide sequence ID" value="XM_018846061.1"/>
</dbReference>
<feature type="compositionally biased region" description="Low complexity" evidence="1">
    <location>
        <begin position="122"/>
        <end position="134"/>
    </location>
</feature>
<dbReference type="Proteomes" id="UP000076744">
    <property type="component" value="Unassembled WGS sequence"/>
</dbReference>
<dbReference type="AlphaFoldDB" id="A0A168BS87"/>